<dbReference type="InterPro" id="IPR006626">
    <property type="entry name" value="PbH1"/>
</dbReference>
<keyword evidence="3" id="KW-1185">Reference proteome</keyword>
<evidence type="ECO:0000313" key="2">
    <source>
        <dbReference type="EMBL" id="NKI31594.1"/>
    </source>
</evidence>
<accession>A0ABX1GPS9</accession>
<dbReference type="Proteomes" id="UP000718451">
    <property type="component" value="Unassembled WGS sequence"/>
</dbReference>
<gene>
    <name evidence="2" type="ORF">HCU67_06520</name>
</gene>
<protein>
    <recommendedName>
        <fullName evidence="4">4Fe-4S ferredoxin-type domain-containing protein</fullName>
    </recommendedName>
</protein>
<evidence type="ECO:0000256" key="1">
    <source>
        <dbReference type="SAM" id="SignalP"/>
    </source>
</evidence>
<dbReference type="PANTHER" id="PTHR41339:SF1">
    <property type="entry name" value="SECRETED PROTEIN"/>
    <property type="match status" value="1"/>
</dbReference>
<dbReference type="PROSITE" id="PS51257">
    <property type="entry name" value="PROKAR_LIPOPROTEIN"/>
    <property type="match status" value="1"/>
</dbReference>
<reference evidence="2 3" key="1">
    <citation type="submission" date="2020-04" db="EMBL/GenBank/DDBJ databases">
        <authorList>
            <person name="Yoon J."/>
        </authorList>
    </citation>
    <scope>NUCLEOTIDE SEQUENCE [LARGE SCALE GENOMIC DNA]</scope>
    <source>
        <strain evidence="2 3">DJ-13</strain>
    </source>
</reference>
<keyword evidence="1" id="KW-0732">Signal</keyword>
<evidence type="ECO:0000313" key="3">
    <source>
        <dbReference type="Proteomes" id="UP000718451"/>
    </source>
</evidence>
<dbReference type="EMBL" id="JAAWWL010000001">
    <property type="protein sequence ID" value="NKI31594.1"/>
    <property type="molecule type" value="Genomic_DNA"/>
</dbReference>
<sequence length="1009" mass="103278">MKFSRIFMTLATVAALLLASCGDDDGGTSGPTCTDGIQNGTETGVDCGGTCPNTCPVEATCDDGIQNGDEEGVDCGGSCSNACTESVNLASMSPITEDMTLVAANTYTLDGPVSVEDGALLTIPAGTTITATAASGDETSTYIVIQKGSQIDIQGTSSQPVIMTSDNETPGDWGGLVIAGNATTTKGVDATAEVGNIIYGGTDDADNSGNIDYLVINYAGAQINSESQYNGLTLYAVGSGTTIDNVAILNGTDDGVEFFGGTVSATSFYMENNQDDAIDWTEGWNGTLTDAYVLHTEAGFSTAVEADGDNNNPSLVNLTCVSTVGGTALQFKKESGATITGLSLTGYDTSIDYRDGGAVTNVTIDGATSNPALSYVGPATVDINDFSWVNTNTTVESNILSGAIGADLTLDPAIDYFLDGALSVESGATLTIPAGTRIVADVEAGEETSTYIVVQKGAQIDIQGTATDPVIMTSANETPGDWGGLVVAGNATTTKGVDATAEVGNIIYGGTDDMDNSGNINYLIINYAGAQINSESQYNGLTLYAVGAMTSITNVAILNGTDDGVEFFGGTVSASNFYLENNEDDAIDWTEGWNGTLTDAYVLHTEAGFSTAVEADGDNNNPSLVNLTCVSTVGGTALQFKKESGATITGLSLTGYDTSIDYRDGGAVTNVTIDGATSDPALTYEGPATVSANDFIWATGNDEAQSAVLTGTVSSDITLDASITYFLNENLSVEDGASLTIPAGTTIVADVQAGEETSTYIVVQKGGTIDIQGTATNPVVMTSSNETPGDWGGLVIAGNATTTKGVDATAEVGNIIYGGTDDMDNSGSINYLIINYAGAQINSESQYNGLTLYAVGSGTSISNVAILNGTDDGVEFFGGTVSASNFYLENNEDDAIDWTEGWNGTLTDAYVLHTEAGFSTAVEADGDNANPSLVNLTCVSSVGGTALQFKKESGATITGLSLTGYDTSLDFRDGGAVSNVQIEGADSDPSASYDAAATVDVTIFDWATN</sequence>
<proteinExistence type="predicted"/>
<comment type="caution">
    <text evidence="2">The sequence shown here is derived from an EMBL/GenBank/DDBJ whole genome shotgun (WGS) entry which is preliminary data.</text>
</comment>
<feature type="signal peptide" evidence="1">
    <location>
        <begin position="1"/>
        <end position="19"/>
    </location>
</feature>
<feature type="chain" id="PRO_5047347226" description="4Fe-4S ferredoxin-type domain-containing protein" evidence="1">
    <location>
        <begin position="20"/>
        <end position="1009"/>
    </location>
</feature>
<dbReference type="SMART" id="SM00710">
    <property type="entry name" value="PbH1"/>
    <property type="match status" value="4"/>
</dbReference>
<dbReference type="SUPFAM" id="SSF51126">
    <property type="entry name" value="Pectin lyase-like"/>
    <property type="match status" value="3"/>
</dbReference>
<dbReference type="InterPro" id="IPR011050">
    <property type="entry name" value="Pectin_lyase_fold/virulence"/>
</dbReference>
<dbReference type="RefSeq" id="WP_168551760.1">
    <property type="nucleotide sequence ID" value="NZ_JAAWWL010000001.1"/>
</dbReference>
<evidence type="ECO:0008006" key="4">
    <source>
        <dbReference type="Google" id="ProtNLM"/>
    </source>
</evidence>
<organism evidence="2 3">
    <name type="scientific">Croceivirga thetidis</name>
    <dbReference type="NCBI Taxonomy" id="2721623"/>
    <lineage>
        <taxon>Bacteria</taxon>
        <taxon>Pseudomonadati</taxon>
        <taxon>Bacteroidota</taxon>
        <taxon>Flavobacteriia</taxon>
        <taxon>Flavobacteriales</taxon>
        <taxon>Flavobacteriaceae</taxon>
        <taxon>Croceivirga</taxon>
    </lineage>
</organism>
<name>A0ABX1GPS9_9FLAO</name>
<dbReference type="PANTHER" id="PTHR41339">
    <property type="entry name" value="LIPL48"/>
    <property type="match status" value="1"/>
</dbReference>